<dbReference type="GO" id="GO:0003677">
    <property type="term" value="F:DNA binding"/>
    <property type="evidence" value="ECO:0007669"/>
    <property type="project" value="InterPro"/>
</dbReference>
<proteinExistence type="predicted"/>
<dbReference type="PANTHER" id="PTHR47396">
    <property type="entry name" value="TYPE I RESTRICTION ENZYME ECOKI R PROTEIN"/>
    <property type="match status" value="1"/>
</dbReference>
<reference evidence="2" key="1">
    <citation type="submission" date="2021-05" db="EMBL/GenBank/DDBJ databases">
        <title>Complete genome sequence of the cellulolytic planctomycete Telmatocola sphagniphila SP2T and characterization of the first cellulase from planctomycetes.</title>
        <authorList>
            <person name="Rakitin A.L."/>
            <person name="Beletsky A.V."/>
            <person name="Naumoff D.G."/>
            <person name="Kulichevskaya I.S."/>
            <person name="Mardanov A.V."/>
            <person name="Ravin N.V."/>
            <person name="Dedysh S.N."/>
        </authorList>
    </citation>
    <scope>NUCLEOTIDE SEQUENCE</scope>
    <source>
        <strain evidence="2">SP2T</strain>
    </source>
</reference>
<dbReference type="InterPro" id="IPR054347">
    <property type="entry name" value="TOTE_primase"/>
</dbReference>
<dbReference type="InterPro" id="IPR027417">
    <property type="entry name" value="P-loop_NTPase"/>
</dbReference>
<evidence type="ECO:0000259" key="1">
    <source>
        <dbReference type="PROSITE" id="PS51192"/>
    </source>
</evidence>
<protein>
    <submittedName>
        <fullName evidence="2">DUF559 domain-containing protein</fullName>
    </submittedName>
</protein>
<dbReference type="Proteomes" id="UP000676194">
    <property type="component" value="Chromosome"/>
</dbReference>
<sequence length="946" mass="105960">MNRQLQPVNRLSSPKAKIALFRTLFRGRDDVYARRFESLRTGKSGYALACGNEWIQGVCEKPRIKCAACPHQRFLPVTDDAVRWHLSGQDDAGRDFVMSVYPLLRDERCFFLAIDLDKQNWRKDAQAVMDTCRRLGLPAALEQSRSGNSGHLWLFFAEAIPAVLARKLGAYLLTETMDRQPEIGLDSYDHCFPNQDTLPQGGFGNSIALPLQKVSRERGNSVFLDDDFKPHVDQWELLSSVRRIDRVGAESIVSRAEKAGRIIGVRFAPVEEDDAHYWTVPSVSRRKELPCDGPLPSRVELILCNQLTIAKDQLTPNLQNRLVRMAAFQNPEFYKAQAMHLPTFGKPRIIVGAEDHPQHIGLPRGCMDEVQALLADLRIGIGLRDERQQGKPLEAAFHGHLHDEQEIAAYAMLAHDTGVLAATTAFGKTVVASWLIAKRGVNTLVLVHLRQLMEQWVQRLATFLNLPPKEIGQIGGGRKKPTGLLDVALIQSLSRQGAGLDLLGDYGHLVVDECHHLPAASFEQVVRLAKSRFVTGLSATVARKDGHHPMIFMQCGPIRYRVDAKKQAAERPFVHTVHVRPTGFCSQGIVAEDRRVQFQELHSELVVDPVRNRFICADVLQAVAEGRSPLVLTERNEHLDLLAEQLSSTVRHLIVMRGGMSRKEIGEGAGKLAAIPECEPRVLLATGRYIGEGFDDPRLDTLFLTLPISWRGTIAQYVGRLHRLYHSKREVRVYDYVDLNVPMLARMFDRRCRGYEAVGYTILLPASAVPGWPASVPLPVDPQWKADYAASVQRLIRDGVDAPLANLFTQAATSVAFEANEIDRARSASEAFLYQRLQTLPATTGRFRLNAELPIPFDGNGRMEVDLLYAEARLAIELDGAQHFDSPEAYRRDRRKDMHLQEHGYFVLRFLAEDVGKQLNSVLDTILRALSHHQQKAFGNSESNGG</sequence>
<dbReference type="InterPro" id="IPR050742">
    <property type="entry name" value="Helicase_Restrict-Modif_Enz"/>
</dbReference>
<dbReference type="PROSITE" id="PS51192">
    <property type="entry name" value="HELICASE_ATP_BIND_1"/>
    <property type="match status" value="1"/>
</dbReference>
<evidence type="ECO:0000313" key="3">
    <source>
        <dbReference type="Proteomes" id="UP000676194"/>
    </source>
</evidence>
<dbReference type="SUPFAM" id="SSF52980">
    <property type="entry name" value="Restriction endonuclease-like"/>
    <property type="match status" value="1"/>
</dbReference>
<dbReference type="Gene3D" id="3.40.960.10">
    <property type="entry name" value="VSR Endonuclease"/>
    <property type="match status" value="1"/>
</dbReference>
<evidence type="ECO:0000313" key="2">
    <source>
        <dbReference type="EMBL" id="QVL30696.1"/>
    </source>
</evidence>
<dbReference type="CDD" id="cd17926">
    <property type="entry name" value="DEXHc_RE"/>
    <property type="match status" value="1"/>
</dbReference>
<dbReference type="InterPro" id="IPR006935">
    <property type="entry name" value="Helicase/UvrB_N"/>
</dbReference>
<dbReference type="Pfam" id="PF22548">
    <property type="entry name" value="AEP-TOTE"/>
    <property type="match status" value="1"/>
</dbReference>
<keyword evidence="3" id="KW-1185">Reference proteome</keyword>
<feature type="domain" description="Helicase ATP-binding" evidence="1">
    <location>
        <begin position="409"/>
        <end position="559"/>
    </location>
</feature>
<organism evidence="2 3">
    <name type="scientific">Telmatocola sphagniphila</name>
    <dbReference type="NCBI Taxonomy" id="1123043"/>
    <lineage>
        <taxon>Bacteria</taxon>
        <taxon>Pseudomonadati</taxon>
        <taxon>Planctomycetota</taxon>
        <taxon>Planctomycetia</taxon>
        <taxon>Gemmatales</taxon>
        <taxon>Gemmataceae</taxon>
    </lineage>
</organism>
<dbReference type="GO" id="GO:0005829">
    <property type="term" value="C:cytosol"/>
    <property type="evidence" value="ECO:0007669"/>
    <property type="project" value="TreeGrafter"/>
</dbReference>
<dbReference type="SUPFAM" id="SSF52540">
    <property type="entry name" value="P-loop containing nucleoside triphosphate hydrolases"/>
    <property type="match status" value="2"/>
</dbReference>
<dbReference type="Pfam" id="PF04480">
    <property type="entry name" value="DUF559"/>
    <property type="match status" value="1"/>
</dbReference>
<dbReference type="InterPro" id="IPR011335">
    <property type="entry name" value="Restrct_endonuc-II-like"/>
</dbReference>
<dbReference type="PANTHER" id="PTHR47396:SF1">
    <property type="entry name" value="ATP-DEPENDENT HELICASE IRC3-RELATED"/>
    <property type="match status" value="1"/>
</dbReference>
<dbReference type="AlphaFoldDB" id="A0A8E6B3Z5"/>
<dbReference type="KEGG" id="tsph:KIH39_17790"/>
<dbReference type="EMBL" id="CP074694">
    <property type="protein sequence ID" value="QVL30696.1"/>
    <property type="molecule type" value="Genomic_DNA"/>
</dbReference>
<dbReference type="SMART" id="SM00487">
    <property type="entry name" value="DEXDc"/>
    <property type="match status" value="1"/>
</dbReference>
<accession>A0A8E6B3Z5</accession>
<dbReference type="RefSeq" id="WP_213494578.1">
    <property type="nucleotide sequence ID" value="NZ_CP074694.1"/>
</dbReference>
<dbReference type="CDD" id="cd18785">
    <property type="entry name" value="SF2_C"/>
    <property type="match status" value="1"/>
</dbReference>
<gene>
    <name evidence="2" type="ORF">KIH39_17790</name>
</gene>
<dbReference type="InterPro" id="IPR007569">
    <property type="entry name" value="DUF559"/>
</dbReference>
<dbReference type="Gene3D" id="3.40.50.300">
    <property type="entry name" value="P-loop containing nucleotide triphosphate hydrolases"/>
    <property type="match status" value="2"/>
</dbReference>
<dbReference type="GO" id="GO:0005524">
    <property type="term" value="F:ATP binding"/>
    <property type="evidence" value="ECO:0007669"/>
    <property type="project" value="InterPro"/>
</dbReference>
<dbReference type="GO" id="GO:0016787">
    <property type="term" value="F:hydrolase activity"/>
    <property type="evidence" value="ECO:0007669"/>
    <property type="project" value="InterPro"/>
</dbReference>
<dbReference type="InterPro" id="IPR014001">
    <property type="entry name" value="Helicase_ATP-bd"/>
</dbReference>
<name>A0A8E6B3Z5_9BACT</name>
<dbReference type="Pfam" id="PF04851">
    <property type="entry name" value="ResIII"/>
    <property type="match status" value="1"/>
</dbReference>